<reference evidence="6" key="1">
    <citation type="journal article" date="2014" name="Nat. Commun.">
        <title>The rainbow trout genome provides novel insights into evolution after whole-genome duplication in vertebrates.</title>
        <authorList>
            <person name="Berthelot C."/>
            <person name="Brunet F."/>
            <person name="Chalopin D."/>
            <person name="Juanchich A."/>
            <person name="Bernard M."/>
            <person name="Noel B."/>
            <person name="Bento P."/>
            <person name="Da Silva C."/>
            <person name="Labadie K."/>
            <person name="Alberti A."/>
            <person name="Aury J.M."/>
            <person name="Louis A."/>
            <person name="Dehais P."/>
            <person name="Bardou P."/>
            <person name="Montfort J."/>
            <person name="Klopp C."/>
            <person name="Cabau C."/>
            <person name="Gaspin C."/>
            <person name="Thorgaard G.H."/>
            <person name="Boussaha M."/>
            <person name="Quillet E."/>
            <person name="Guyomard R."/>
            <person name="Galiana D."/>
            <person name="Bobe J."/>
            <person name="Volff J.N."/>
            <person name="Genet C."/>
            <person name="Wincker P."/>
            <person name="Jaillon O."/>
            <person name="Roest Crollius H."/>
            <person name="Guiguen Y."/>
        </authorList>
    </citation>
    <scope>NUCLEOTIDE SEQUENCE [LARGE SCALE GENOMIC DNA]</scope>
</reference>
<evidence type="ECO:0000256" key="5">
    <source>
        <dbReference type="SAM" id="Coils"/>
    </source>
</evidence>
<feature type="non-terminal residue" evidence="6">
    <location>
        <position position="272"/>
    </location>
</feature>
<evidence type="ECO:0000313" key="6">
    <source>
        <dbReference type="EMBL" id="CDR00482.1"/>
    </source>
</evidence>
<evidence type="ECO:0000256" key="4">
    <source>
        <dbReference type="ARBA" id="ARBA00023212"/>
    </source>
</evidence>
<gene>
    <name evidence="6" type="ORF">GSONMT00034849001</name>
</gene>
<name>A0A060Z9C3_ONCMY</name>
<dbReference type="GO" id="GO:0060090">
    <property type="term" value="F:molecular adaptor activity"/>
    <property type="evidence" value="ECO:0007669"/>
    <property type="project" value="InterPro"/>
</dbReference>
<organism evidence="6 7">
    <name type="scientific">Oncorhynchus mykiss</name>
    <name type="common">Rainbow trout</name>
    <name type="synonym">Salmo gairdneri</name>
    <dbReference type="NCBI Taxonomy" id="8022"/>
    <lineage>
        <taxon>Eukaryota</taxon>
        <taxon>Metazoa</taxon>
        <taxon>Chordata</taxon>
        <taxon>Craniata</taxon>
        <taxon>Vertebrata</taxon>
        <taxon>Euteleostomi</taxon>
        <taxon>Actinopterygii</taxon>
        <taxon>Neopterygii</taxon>
        <taxon>Teleostei</taxon>
        <taxon>Protacanthopterygii</taxon>
        <taxon>Salmoniformes</taxon>
        <taxon>Salmonidae</taxon>
        <taxon>Salmoninae</taxon>
        <taxon>Oncorhynchus</taxon>
    </lineage>
</organism>
<protein>
    <submittedName>
        <fullName evidence="6">Uncharacterized protein</fullName>
    </submittedName>
</protein>
<evidence type="ECO:0000256" key="1">
    <source>
        <dbReference type="ARBA" id="ARBA00004300"/>
    </source>
</evidence>
<dbReference type="Proteomes" id="UP000193380">
    <property type="component" value="Unassembled WGS sequence"/>
</dbReference>
<dbReference type="PaxDb" id="8022-A0A060Z9C3"/>
<dbReference type="InterPro" id="IPR028745">
    <property type="entry name" value="AKAP9/Pericentrin"/>
</dbReference>
<dbReference type="AlphaFoldDB" id="A0A060Z9C3"/>
<dbReference type="EMBL" id="FR957512">
    <property type="protein sequence ID" value="CDR00482.1"/>
    <property type="molecule type" value="Genomic_DNA"/>
</dbReference>
<feature type="coiled-coil region" evidence="5">
    <location>
        <begin position="66"/>
        <end position="114"/>
    </location>
</feature>
<accession>A0A060Z9C3</accession>
<dbReference type="PANTHER" id="PTHR44981:SF1">
    <property type="entry name" value="A-KINASE ANCHOR PROTEIN 9"/>
    <property type="match status" value="1"/>
</dbReference>
<keyword evidence="4" id="KW-0206">Cytoskeleton</keyword>
<dbReference type="PANTHER" id="PTHR44981">
    <property type="entry name" value="PERICENTRIN-LIKE PROTEIN, ISOFORM F"/>
    <property type="match status" value="1"/>
</dbReference>
<sequence length="272" mass="30659">MTTLHRHYYYITSTSAFPRNPVTSYLFPLQVVSLLDEVEAQKLEAVGREQELTSAAQRSCQDQEALREARGQLESLGEQARDAMAQLVREVQQGKRLEQEKERLQEKVVRLGEMRGGETVGSGTQQQPDNQNQQAVWRGIPTDRTRDWVFQQKPGDMLTIESSAPSLLEVTGTGVNLAPHNPKHSDKVLGKLQLIAAKIQTMVSKGSGRLTSEVDSEGLSWLQTNIDEVITMLQQSPALPLVPEVRWHFRLLRLDCCLLSYKNILAQLTHYI</sequence>
<evidence type="ECO:0000256" key="2">
    <source>
        <dbReference type="ARBA" id="ARBA00022490"/>
    </source>
</evidence>
<dbReference type="GO" id="GO:0007165">
    <property type="term" value="P:signal transduction"/>
    <property type="evidence" value="ECO:0007669"/>
    <property type="project" value="InterPro"/>
</dbReference>
<keyword evidence="3 5" id="KW-0175">Coiled coil</keyword>
<proteinExistence type="predicted"/>
<keyword evidence="2" id="KW-0963">Cytoplasm</keyword>
<reference evidence="6" key="2">
    <citation type="submission" date="2014-03" db="EMBL/GenBank/DDBJ databases">
        <authorList>
            <person name="Genoscope - CEA"/>
        </authorList>
    </citation>
    <scope>NUCLEOTIDE SEQUENCE</scope>
</reference>
<dbReference type="STRING" id="8022.A0A060Z9C3"/>
<evidence type="ECO:0000313" key="7">
    <source>
        <dbReference type="Proteomes" id="UP000193380"/>
    </source>
</evidence>
<comment type="subcellular location">
    <subcellularLocation>
        <location evidence="1">Cytoplasm</location>
        <location evidence="1">Cytoskeleton</location>
        <location evidence="1">Microtubule organizing center</location>
        <location evidence="1">Centrosome</location>
    </subcellularLocation>
</comment>
<dbReference type="GO" id="GO:0005813">
    <property type="term" value="C:centrosome"/>
    <property type="evidence" value="ECO:0007669"/>
    <property type="project" value="UniProtKB-SubCell"/>
</dbReference>
<evidence type="ECO:0000256" key="3">
    <source>
        <dbReference type="ARBA" id="ARBA00023054"/>
    </source>
</evidence>